<name>A0AAV7S9L8_PLEWA</name>
<reference evidence="1" key="1">
    <citation type="journal article" date="2022" name="bioRxiv">
        <title>Sequencing and chromosome-scale assembly of the giantPleurodeles waltlgenome.</title>
        <authorList>
            <person name="Brown T."/>
            <person name="Elewa A."/>
            <person name="Iarovenko S."/>
            <person name="Subramanian E."/>
            <person name="Araus A.J."/>
            <person name="Petzold A."/>
            <person name="Susuki M."/>
            <person name="Suzuki K.-i.T."/>
            <person name="Hayashi T."/>
            <person name="Toyoda A."/>
            <person name="Oliveira C."/>
            <person name="Osipova E."/>
            <person name="Leigh N.D."/>
            <person name="Simon A."/>
            <person name="Yun M.H."/>
        </authorList>
    </citation>
    <scope>NUCLEOTIDE SEQUENCE</scope>
    <source>
        <strain evidence="1">20211129_DDA</strain>
        <tissue evidence="1">Liver</tissue>
    </source>
</reference>
<evidence type="ECO:0000313" key="2">
    <source>
        <dbReference type="Proteomes" id="UP001066276"/>
    </source>
</evidence>
<gene>
    <name evidence="1" type="ORF">NDU88_000982</name>
</gene>
<dbReference type="Proteomes" id="UP001066276">
    <property type="component" value="Chromosome 4_2"/>
</dbReference>
<organism evidence="1 2">
    <name type="scientific">Pleurodeles waltl</name>
    <name type="common">Iberian ribbed newt</name>
    <dbReference type="NCBI Taxonomy" id="8319"/>
    <lineage>
        <taxon>Eukaryota</taxon>
        <taxon>Metazoa</taxon>
        <taxon>Chordata</taxon>
        <taxon>Craniata</taxon>
        <taxon>Vertebrata</taxon>
        <taxon>Euteleostomi</taxon>
        <taxon>Amphibia</taxon>
        <taxon>Batrachia</taxon>
        <taxon>Caudata</taxon>
        <taxon>Salamandroidea</taxon>
        <taxon>Salamandridae</taxon>
        <taxon>Pleurodelinae</taxon>
        <taxon>Pleurodeles</taxon>
    </lineage>
</organism>
<accession>A0AAV7S9L8</accession>
<protein>
    <submittedName>
        <fullName evidence="1">Uncharacterized protein</fullName>
    </submittedName>
</protein>
<keyword evidence="2" id="KW-1185">Reference proteome</keyword>
<dbReference type="EMBL" id="JANPWB010000008">
    <property type="protein sequence ID" value="KAJ1160480.1"/>
    <property type="molecule type" value="Genomic_DNA"/>
</dbReference>
<evidence type="ECO:0000313" key="1">
    <source>
        <dbReference type="EMBL" id="KAJ1160480.1"/>
    </source>
</evidence>
<proteinExistence type="predicted"/>
<comment type="caution">
    <text evidence="1">The sequence shown here is derived from an EMBL/GenBank/DDBJ whole genome shotgun (WGS) entry which is preliminary data.</text>
</comment>
<sequence>MVEGGKWWSQRKVAKADVRDDARGSWWEDRFTGGISGGLMKDVGVGNRTVEMEGQKDGMGMMVAEEDARLDRMSDEEETSIDSNNSVVAENVNGDGGKMCYIPTIGVLVSAR</sequence>
<dbReference type="AlphaFoldDB" id="A0AAV7S9L8"/>